<dbReference type="PANTHER" id="PTHR15020">
    <property type="entry name" value="FLAVIN REDUCTASE-RELATED"/>
    <property type="match status" value="1"/>
</dbReference>
<organism evidence="2 3">
    <name type="scientific">Actinomyces massiliensis F0489</name>
    <dbReference type="NCBI Taxonomy" id="1125718"/>
    <lineage>
        <taxon>Bacteria</taxon>
        <taxon>Bacillati</taxon>
        <taxon>Actinomycetota</taxon>
        <taxon>Actinomycetes</taxon>
        <taxon>Actinomycetales</taxon>
        <taxon>Actinomycetaceae</taxon>
        <taxon>Actinomyces</taxon>
    </lineage>
</organism>
<name>J1GS91_9ACTO</name>
<proteinExistence type="predicted"/>
<sequence>MSHSTSRIVIIGGHGKIALLAAPLLVADGHEVVSVIRNPAQADDVAATGATPLVLSVEDAGTEELARAFTGADAVVWSAGAGGKGGPERTDAVDRAAAIRSMEAAEAAGVRRYIMVSFITAYGEVADDHPLRAYAIAKIAADRHLQTTGLDWTILGPGLLTQDEPTGAITVGRMGAGESSTDAPTSRGNVARVIAAVIDEPASIGRVIPFRDGGTPIAQAVADVPESYSDLS</sequence>
<evidence type="ECO:0000259" key="1">
    <source>
        <dbReference type="Pfam" id="PF13460"/>
    </source>
</evidence>
<dbReference type="Proteomes" id="UP000002941">
    <property type="component" value="Unassembled WGS sequence"/>
</dbReference>
<dbReference type="InterPro" id="IPR036291">
    <property type="entry name" value="NAD(P)-bd_dom_sf"/>
</dbReference>
<dbReference type="SUPFAM" id="SSF51735">
    <property type="entry name" value="NAD(P)-binding Rossmann-fold domains"/>
    <property type="match status" value="1"/>
</dbReference>
<dbReference type="PATRIC" id="fig|1125718.3.peg.2880"/>
<reference evidence="2 3" key="1">
    <citation type="submission" date="2012-05" db="EMBL/GenBank/DDBJ databases">
        <authorList>
            <person name="Harkins D.M."/>
            <person name="Madupu R."/>
            <person name="Durkin A.S."/>
            <person name="Torralba M."/>
            <person name="Methe B."/>
            <person name="Sutton G.G."/>
            <person name="Nelson K.E."/>
        </authorList>
    </citation>
    <scope>NUCLEOTIDE SEQUENCE [LARGE SCALE GENOMIC DNA]</scope>
    <source>
        <strain evidence="2 3">F0489</strain>
    </source>
</reference>
<dbReference type="Gene3D" id="3.40.50.720">
    <property type="entry name" value="NAD(P)-binding Rossmann-like Domain"/>
    <property type="match status" value="1"/>
</dbReference>
<keyword evidence="3" id="KW-1185">Reference proteome</keyword>
<comment type="caution">
    <text evidence="2">The sequence shown here is derived from an EMBL/GenBank/DDBJ whole genome shotgun (WGS) entry which is preliminary data.</text>
</comment>
<dbReference type="RefSeq" id="WP_008734095.1">
    <property type="nucleotide sequence ID" value="NZ_AKFT01000225.1"/>
</dbReference>
<dbReference type="CDD" id="cd05243">
    <property type="entry name" value="SDR_a5"/>
    <property type="match status" value="1"/>
</dbReference>
<protein>
    <submittedName>
        <fullName evidence="2">NmrA family protein</fullName>
    </submittedName>
</protein>
<dbReference type="AlphaFoldDB" id="J1GS91"/>
<accession>J1GS91</accession>
<dbReference type="OrthoDB" id="4248066at2"/>
<dbReference type="InterPro" id="IPR016040">
    <property type="entry name" value="NAD(P)-bd_dom"/>
</dbReference>
<dbReference type="PANTHER" id="PTHR15020:SF50">
    <property type="entry name" value="UPF0659 PROTEIN YMR090W"/>
    <property type="match status" value="1"/>
</dbReference>
<dbReference type="Pfam" id="PF13460">
    <property type="entry name" value="NAD_binding_10"/>
    <property type="match status" value="1"/>
</dbReference>
<feature type="domain" description="NAD(P)-binding" evidence="1">
    <location>
        <begin position="12"/>
        <end position="201"/>
    </location>
</feature>
<evidence type="ECO:0000313" key="2">
    <source>
        <dbReference type="EMBL" id="EJF35860.1"/>
    </source>
</evidence>
<dbReference type="eggNOG" id="COG0702">
    <property type="taxonomic scope" value="Bacteria"/>
</dbReference>
<evidence type="ECO:0000313" key="3">
    <source>
        <dbReference type="Proteomes" id="UP000002941"/>
    </source>
</evidence>
<dbReference type="EMBL" id="AKFT01000225">
    <property type="protein sequence ID" value="EJF35860.1"/>
    <property type="molecule type" value="Genomic_DNA"/>
</dbReference>
<gene>
    <name evidence="2" type="ORF">HMPREF1318_2433</name>
</gene>